<dbReference type="Proteomes" id="UP000009296">
    <property type="component" value="Chromosome"/>
</dbReference>
<evidence type="ECO:0000313" key="3">
    <source>
        <dbReference type="Proteomes" id="UP000009296"/>
    </source>
</evidence>
<dbReference type="PANTHER" id="PTHR33937">
    <property type="entry name" value="IRON-MOLYBDENUM PROTEIN-RELATED-RELATED"/>
    <property type="match status" value="1"/>
</dbReference>
<dbReference type="AlphaFoldDB" id="F8AJW2"/>
<protein>
    <submittedName>
        <fullName evidence="2">Dinitrogenase iron-molybdenum cofactor biosynthesis protein</fullName>
    </submittedName>
</protein>
<evidence type="ECO:0000259" key="1">
    <source>
        <dbReference type="Pfam" id="PF02579"/>
    </source>
</evidence>
<dbReference type="PANTHER" id="PTHR33937:SF2">
    <property type="entry name" value="DINITROGENASE IRON-MOLYBDENUM COFACTOR BIOSYNTHESIS DOMAIN-CONTAINING PROTEIN"/>
    <property type="match status" value="1"/>
</dbReference>
<feature type="domain" description="Dinitrogenase iron-molybdenum cofactor biosynthesis" evidence="1">
    <location>
        <begin position="20"/>
        <end position="111"/>
    </location>
</feature>
<dbReference type="CDD" id="cd00851">
    <property type="entry name" value="MTH1175"/>
    <property type="match status" value="1"/>
</dbReference>
<dbReference type="EMBL" id="CP002792">
    <property type="protein sequence ID" value="AEH07318.1"/>
    <property type="molecule type" value="Genomic_DNA"/>
</dbReference>
<keyword evidence="3" id="KW-1185">Reference proteome</keyword>
<dbReference type="KEGG" id="mok:Metok_1353"/>
<name>F8AJW2_METOI</name>
<dbReference type="InterPro" id="IPR033913">
    <property type="entry name" value="MTH1175_dom"/>
</dbReference>
<dbReference type="HOGENOM" id="CLU_104194_2_3_2"/>
<evidence type="ECO:0000313" key="2">
    <source>
        <dbReference type="EMBL" id="AEH07318.1"/>
    </source>
</evidence>
<proteinExistence type="predicted"/>
<dbReference type="InterPro" id="IPR036105">
    <property type="entry name" value="DiNase_FeMo-co_biosyn_sf"/>
</dbReference>
<dbReference type="Pfam" id="PF02579">
    <property type="entry name" value="Nitro_FeMo-Co"/>
    <property type="match status" value="1"/>
</dbReference>
<dbReference type="Gene3D" id="3.30.420.130">
    <property type="entry name" value="Dinitrogenase iron-molybdenum cofactor biosynthesis domain"/>
    <property type="match status" value="1"/>
</dbReference>
<organism evidence="2 3">
    <name type="scientific">Methanothermococcus okinawensis (strain DSM 14208 / JCM 11175 / IH1)</name>
    <dbReference type="NCBI Taxonomy" id="647113"/>
    <lineage>
        <taxon>Archaea</taxon>
        <taxon>Methanobacteriati</taxon>
        <taxon>Methanobacteriota</taxon>
        <taxon>Methanomada group</taxon>
        <taxon>Methanococci</taxon>
        <taxon>Methanococcales</taxon>
        <taxon>Methanococcaceae</taxon>
        <taxon>Methanothermococcus</taxon>
    </lineage>
</organism>
<gene>
    <name evidence="2" type="ordered locus">Metok_1353</name>
</gene>
<accession>F8AJW2</accession>
<dbReference type="eggNOG" id="arCOG02734">
    <property type="taxonomic scope" value="Archaea"/>
</dbReference>
<sequence length="119" mass="13351">MKSHKKEGEIMKIAIPMESDKVCPHFGRAPYFLIANIDNEKKEIINTKVVENVPCDGQGHGKAVKILIDEKPDVVICINMGGNSMENLSKRGVEIYTCETDDVDECIKLYLEGKLEKLN</sequence>
<dbReference type="InterPro" id="IPR003731">
    <property type="entry name" value="Di-Nase_FeMo-co_biosynth"/>
</dbReference>
<dbReference type="STRING" id="647113.Metok_1353"/>
<dbReference type="InterPro" id="IPR051840">
    <property type="entry name" value="NifX/NifY_domain"/>
</dbReference>
<dbReference type="SUPFAM" id="SSF53146">
    <property type="entry name" value="Nitrogenase accessory factor-like"/>
    <property type="match status" value="1"/>
</dbReference>
<reference evidence="2" key="1">
    <citation type="submission" date="2011-05" db="EMBL/GenBank/DDBJ databases">
        <title>Complete sequence of chromosome of Methanothermococcus okinawensis IH1.</title>
        <authorList>
            <consortium name="US DOE Joint Genome Institute"/>
            <person name="Lucas S."/>
            <person name="Han J."/>
            <person name="Lapidus A."/>
            <person name="Cheng J.-F."/>
            <person name="Goodwin L."/>
            <person name="Pitluck S."/>
            <person name="Peters L."/>
            <person name="Mikhailova N."/>
            <person name="Held B."/>
            <person name="Han C."/>
            <person name="Tapia R."/>
            <person name="Land M."/>
            <person name="Hauser L."/>
            <person name="Kyrpides N."/>
            <person name="Ivanova N."/>
            <person name="Pagani I."/>
            <person name="Sieprawska-Lupa M."/>
            <person name="Takai K."/>
            <person name="Miyazaki J."/>
            <person name="Whitman W."/>
            <person name="Woyke T."/>
        </authorList>
    </citation>
    <scope>NUCLEOTIDE SEQUENCE</scope>
    <source>
        <strain evidence="2">IH1</strain>
    </source>
</reference>